<sequence length="589" mass="69454">MASSFLVPFTLHVKRSETCESLHEDLGPLLSLLREEGNCSPRTTPASARPAMSSNTLHHLLENATVLLPDFDAQLVHDEAVDFTTGVRLSARFEQSYVSLIFKEYCKRKSIEKEREEALDEFRKSRQELMDAELPLDVRESLAALETRESDEREALAMAYKSFVDWVDATTPQWLEAVARLEKGREAKAAAVDAAKRALEDELAQRHAVATTDQVAAVTDESLRRQAIAMVEREQERRLQAQEDQVNMLRLQEEQLRCQIEENRRRSELEREKQHEAEIECRHKGLLEQEGTLQQRLSQYEKARMQREEERRMMLEHIAAEEELLRHRLEEREMQRKKAEEEKERMERESREELYEHVEAEEELLRQRLLRYEEAREMEAEMLRRRAEKGREELYEHVRAEEEILRRRLEQRRREEEEEELQKEMILKAMALEKSALEERERHRVEGDHQLKGLEDANTEDELRLLLEMEARQKRRIEEHRQHSQAQNQLHPPPHNHYYYYCHQHYQHHQLQLPDQPPSSTIHNYHDPMSLNPPPPAPTLPSAAAVVSSPDAYPWGNNAVSPSSWHHPYSYPHLQQPAPPGYPPFSVQR</sequence>
<feature type="coiled-coil region" evidence="1">
    <location>
        <begin position="224"/>
        <end position="266"/>
    </location>
</feature>
<dbReference type="Proteomes" id="UP000246078">
    <property type="component" value="Unassembled WGS sequence"/>
</dbReference>
<evidence type="ECO:0000313" key="4">
    <source>
        <dbReference type="Proteomes" id="UP000246078"/>
    </source>
</evidence>
<reference evidence="3 4" key="1">
    <citation type="journal article" date="2018" name="Microb. Genom.">
        <title>Expanding an expanded genome: long-read sequencing of Trypanosoma cruzi.</title>
        <authorList>
            <person name="Berna L."/>
            <person name="Rodriguez M."/>
            <person name="Chiribao M.L."/>
            <person name="Parodi-Talice A."/>
            <person name="Pita S."/>
            <person name="Rijo G."/>
            <person name="Alvarez-Valin F."/>
            <person name="Robello C."/>
        </authorList>
    </citation>
    <scope>NUCLEOTIDE SEQUENCE [LARGE SCALE GENOMIC DNA]</scope>
    <source>
        <strain evidence="3 4">TCC</strain>
    </source>
</reference>
<dbReference type="VEuPathDB" id="TriTrypDB:C3747_9g363"/>
<feature type="coiled-coil region" evidence="1">
    <location>
        <begin position="322"/>
        <end position="434"/>
    </location>
</feature>
<dbReference type="VEuPathDB" id="TriTrypDB:TcYC6_0073410"/>
<proteinExistence type="predicted"/>
<dbReference type="VEuPathDB" id="TriTrypDB:TcCL_NonESM07414"/>
<dbReference type="VEuPathDB" id="TriTrypDB:ECC02_002782"/>
<evidence type="ECO:0000256" key="2">
    <source>
        <dbReference type="SAM" id="MobiDB-lite"/>
    </source>
</evidence>
<dbReference type="VEuPathDB" id="TriTrypDB:TcBrA4_0058060"/>
<dbReference type="VEuPathDB" id="TriTrypDB:C4B63_2g514"/>
<dbReference type="VEuPathDB" id="TriTrypDB:TcG_06178"/>
<protein>
    <submittedName>
        <fullName evidence="3">Uncharacterized protein</fullName>
    </submittedName>
</protein>
<dbReference type="VEuPathDB" id="TriTrypDB:TcCLB.508355.280"/>
<dbReference type="VEuPathDB" id="TriTrypDB:TcCL_NonESM01409"/>
<keyword evidence="1" id="KW-0175">Coiled coil</keyword>
<dbReference type="EMBL" id="PRFC01000009">
    <property type="protein sequence ID" value="PWV19590.1"/>
    <property type="molecule type" value="Genomic_DNA"/>
</dbReference>
<feature type="region of interest" description="Disordered" evidence="2">
    <location>
        <begin position="476"/>
        <end position="545"/>
    </location>
</feature>
<dbReference type="VEuPathDB" id="TriTrypDB:Tc_MARK_4183"/>
<name>A0A2V2XGJ4_TRYCR</name>
<dbReference type="VEuPathDB" id="TriTrypDB:TCDM_04521"/>
<feature type="region of interest" description="Disordered" evidence="2">
    <location>
        <begin position="566"/>
        <end position="589"/>
    </location>
</feature>
<dbReference type="VEuPathDB" id="TriTrypDB:BCY84_14659"/>
<evidence type="ECO:0000313" key="3">
    <source>
        <dbReference type="EMBL" id="PWV19590.1"/>
    </source>
</evidence>
<dbReference type="AlphaFoldDB" id="A0A2V2XGJ4"/>
<evidence type="ECO:0000256" key="1">
    <source>
        <dbReference type="SAM" id="Coils"/>
    </source>
</evidence>
<organism evidence="3 4">
    <name type="scientific">Trypanosoma cruzi</name>
    <dbReference type="NCBI Taxonomy" id="5693"/>
    <lineage>
        <taxon>Eukaryota</taxon>
        <taxon>Discoba</taxon>
        <taxon>Euglenozoa</taxon>
        <taxon>Kinetoplastea</taxon>
        <taxon>Metakinetoplastina</taxon>
        <taxon>Trypanosomatida</taxon>
        <taxon>Trypanosomatidae</taxon>
        <taxon>Trypanosoma</taxon>
        <taxon>Schizotrypanum</taxon>
    </lineage>
</organism>
<accession>A0A2V2XGJ4</accession>
<comment type="caution">
    <text evidence="3">The sequence shown here is derived from an EMBL/GenBank/DDBJ whole genome shotgun (WGS) entry which is preliminary data.</text>
</comment>
<dbReference type="VEuPathDB" id="TriTrypDB:TCSYLVIO_005513"/>
<gene>
    <name evidence="3" type="ORF">C3747_9g363</name>
</gene>
<feature type="compositionally biased region" description="Low complexity" evidence="2">
    <location>
        <begin position="496"/>
        <end position="514"/>
    </location>
</feature>